<dbReference type="PANTHER" id="PTHR12814">
    <property type="entry name" value="RNA-BINDING PROTEIN NOB1"/>
    <property type="match status" value="1"/>
</dbReference>
<dbReference type="GO" id="GO:0005737">
    <property type="term" value="C:cytoplasm"/>
    <property type="evidence" value="ECO:0007669"/>
    <property type="project" value="UniProtKB-ARBA"/>
</dbReference>
<dbReference type="AlphaFoldDB" id="W2TW75"/>
<dbReference type="InterPro" id="IPR001841">
    <property type="entry name" value="Znf_RING"/>
</dbReference>
<evidence type="ECO:0000256" key="4">
    <source>
        <dbReference type="ARBA" id="ARBA00022771"/>
    </source>
</evidence>
<keyword evidence="5" id="KW-0378">Hydrolase</keyword>
<feature type="compositionally biased region" description="Polar residues" evidence="8">
    <location>
        <begin position="435"/>
        <end position="449"/>
    </location>
</feature>
<evidence type="ECO:0000256" key="6">
    <source>
        <dbReference type="ARBA" id="ARBA00022833"/>
    </source>
</evidence>
<dbReference type="GO" id="GO:0004521">
    <property type="term" value="F:RNA endonuclease activity"/>
    <property type="evidence" value="ECO:0007669"/>
    <property type="project" value="TreeGrafter"/>
</dbReference>
<name>W2TW75_NECAM</name>
<feature type="compositionally biased region" description="Polar residues" evidence="8">
    <location>
        <begin position="147"/>
        <end position="164"/>
    </location>
</feature>
<dbReference type="Proteomes" id="UP000053676">
    <property type="component" value="Unassembled WGS sequence"/>
</dbReference>
<comment type="similarity">
    <text evidence="1">Belongs to the NOB1 family.</text>
</comment>
<keyword evidence="3" id="KW-0479">Metal-binding</keyword>
<evidence type="ECO:0000256" key="1">
    <source>
        <dbReference type="ARBA" id="ARBA00005858"/>
    </source>
</evidence>
<protein>
    <submittedName>
        <fullName evidence="10">Zinc finger, C3HC4 type</fullName>
    </submittedName>
</protein>
<dbReference type="Gene3D" id="3.30.40.10">
    <property type="entry name" value="Zinc/RING finger domain, C3HC4 (zinc finger)"/>
    <property type="match status" value="1"/>
</dbReference>
<proteinExistence type="inferred from homology"/>
<dbReference type="Pfam" id="PF17146">
    <property type="entry name" value="PIN_6"/>
    <property type="match status" value="1"/>
</dbReference>
<dbReference type="GO" id="GO:0008270">
    <property type="term" value="F:zinc ion binding"/>
    <property type="evidence" value="ECO:0007669"/>
    <property type="project" value="UniProtKB-KW"/>
</dbReference>
<evidence type="ECO:0000313" key="10">
    <source>
        <dbReference type="EMBL" id="ETN86113.1"/>
    </source>
</evidence>
<dbReference type="SUPFAM" id="SSF57850">
    <property type="entry name" value="RING/U-box"/>
    <property type="match status" value="1"/>
</dbReference>
<dbReference type="GO" id="GO:0031981">
    <property type="term" value="C:nuclear lumen"/>
    <property type="evidence" value="ECO:0007669"/>
    <property type="project" value="UniProtKB-ARBA"/>
</dbReference>
<evidence type="ECO:0000256" key="5">
    <source>
        <dbReference type="ARBA" id="ARBA00022801"/>
    </source>
</evidence>
<feature type="region of interest" description="Disordered" evidence="8">
    <location>
        <begin position="418"/>
        <end position="449"/>
    </location>
</feature>
<reference evidence="11" key="1">
    <citation type="journal article" date="2014" name="Nat. Genet.">
        <title>Genome of the human hookworm Necator americanus.</title>
        <authorList>
            <person name="Tang Y.T."/>
            <person name="Gao X."/>
            <person name="Rosa B.A."/>
            <person name="Abubucker S."/>
            <person name="Hallsworth-Pepin K."/>
            <person name="Martin J."/>
            <person name="Tyagi R."/>
            <person name="Heizer E."/>
            <person name="Zhang X."/>
            <person name="Bhonagiri-Palsikar V."/>
            <person name="Minx P."/>
            <person name="Warren W.C."/>
            <person name="Wang Q."/>
            <person name="Zhan B."/>
            <person name="Hotez P.J."/>
            <person name="Sternberg P.W."/>
            <person name="Dougall A."/>
            <person name="Gaze S.T."/>
            <person name="Mulvenna J."/>
            <person name="Sotillo J."/>
            <person name="Ranganathan S."/>
            <person name="Rabelo E.M."/>
            <person name="Wilson R.K."/>
            <person name="Felgner P.L."/>
            <person name="Bethony J."/>
            <person name="Hawdon J.M."/>
            <person name="Gasser R.B."/>
            <person name="Loukas A."/>
            <person name="Mitreva M."/>
        </authorList>
    </citation>
    <scope>NUCLEOTIDE SEQUENCE [LARGE SCALE GENOMIC DNA]</scope>
</reference>
<dbReference type="GO" id="GO:0030490">
    <property type="term" value="P:maturation of SSU-rRNA"/>
    <property type="evidence" value="ECO:0007669"/>
    <property type="project" value="TreeGrafter"/>
</dbReference>
<dbReference type="GO" id="GO:0016787">
    <property type="term" value="F:hydrolase activity"/>
    <property type="evidence" value="ECO:0007669"/>
    <property type="project" value="UniProtKB-KW"/>
</dbReference>
<dbReference type="Pfam" id="PF08772">
    <property type="entry name" value="Zn_ribbon_NOB1"/>
    <property type="match status" value="1"/>
</dbReference>
<dbReference type="CDD" id="cd09876">
    <property type="entry name" value="PIN_Nob1-like"/>
    <property type="match status" value="1"/>
</dbReference>
<dbReference type="EMBL" id="KI657604">
    <property type="protein sequence ID" value="ETN86113.1"/>
    <property type="molecule type" value="Genomic_DNA"/>
</dbReference>
<dbReference type="SUPFAM" id="SSF144206">
    <property type="entry name" value="NOB1 zinc finger-like"/>
    <property type="match status" value="1"/>
</dbReference>
<dbReference type="Pfam" id="PF13639">
    <property type="entry name" value="zf-RING_2"/>
    <property type="match status" value="1"/>
</dbReference>
<dbReference type="PANTHER" id="PTHR12814:SF2">
    <property type="entry name" value="RNA-BINDING PROTEIN NOB1"/>
    <property type="match status" value="1"/>
</dbReference>
<evidence type="ECO:0000256" key="2">
    <source>
        <dbReference type="ARBA" id="ARBA00022722"/>
    </source>
</evidence>
<dbReference type="CDD" id="cd16454">
    <property type="entry name" value="RING-H2_PA-TM-RING"/>
    <property type="match status" value="1"/>
</dbReference>
<keyword evidence="2" id="KW-0540">Nuclease</keyword>
<dbReference type="InterPro" id="IPR013083">
    <property type="entry name" value="Znf_RING/FYVE/PHD"/>
</dbReference>
<dbReference type="Gene3D" id="3.40.50.1010">
    <property type="entry name" value="5'-nuclease"/>
    <property type="match status" value="1"/>
</dbReference>
<dbReference type="OMA" id="SMPEREM"/>
<dbReference type="InterPro" id="IPR036283">
    <property type="entry name" value="NOB1_Zf-like_sf"/>
</dbReference>
<dbReference type="Gene3D" id="6.20.210.10">
    <property type="entry name" value="Nin one binding (NOB1), Zn-ribbon-like"/>
    <property type="match status" value="1"/>
</dbReference>
<dbReference type="InterPro" id="IPR014881">
    <property type="entry name" value="NOB1_Zn-bd"/>
</dbReference>
<feature type="region of interest" description="Disordered" evidence="8">
    <location>
        <begin position="141"/>
        <end position="164"/>
    </location>
</feature>
<dbReference type="KEGG" id="nai:NECAME_06086"/>
<evidence type="ECO:0000256" key="7">
    <source>
        <dbReference type="PROSITE-ProRule" id="PRU00175"/>
    </source>
</evidence>
<keyword evidence="6" id="KW-0862">Zinc</keyword>
<sequence>MTESSCDRSKHPEKPAKHLVLDTGAVIANVNLHEIAEHYYAPPDVVSELKSSRSKITFDILPFEVEIREPSTEALRKVVEASKKTGDFVSLSLADIKVIALTYDLYCQYNGHSSTNVDKACESESEPSIESLLEEVRLNSEQKSLNDDSTSTIEESNVDNTENGIPSRANLPEGFCENGDSDDDEGWITEDNLGKALKKMGALEVEEGINVGCLTTDFALQNVLLSMNLGLVSLNGYRIKKLKSFVLRCRACFKTTPIMTKEFCPSCGNKMLHKCAVSVNEDGEQVLHINWQRLCNKRGLKHSLGAPKGGKHAVNEKLFEDQRMPQNRMAKVRVDPFGESPFAIHDVTSRYMSSVYYCHQCRNQVPLRNTDMICGVCGGEFLEQMTAPLPRPPPRVVHHHHQPGRNILSSIMGMFNSLSQGPPPTSSQSPEPTGNDTANNTRPQGPQSMTFSLDQAMQMHPILSQVLATLGNPNMQVRIHIGDDGEYVTLLIFLLESFYTRIFLSGTMHGPFGDYVWGESGMDRIVTQLLNQMDGNTRPVGLTDQQINRLPIIKVSKQHVEKDTQCTTCFEDFKLGELVVELLCHHIFHCQCVVPWLQQRPSCPICRQEVVASQFPDPAPGAPTVSSLEAKHDLIEPELD</sequence>
<accession>W2TW75</accession>
<dbReference type="STRING" id="51031.W2TW75"/>
<dbReference type="SMART" id="SM00184">
    <property type="entry name" value="RING"/>
    <property type="match status" value="1"/>
</dbReference>
<dbReference type="FunFam" id="3.40.50.1010:FF:000020">
    <property type="entry name" value="20S-pre-rRNA D-site endonuclease NOB1"/>
    <property type="match status" value="1"/>
</dbReference>
<dbReference type="GO" id="GO:0030688">
    <property type="term" value="C:preribosome, small subunit precursor"/>
    <property type="evidence" value="ECO:0007669"/>
    <property type="project" value="TreeGrafter"/>
</dbReference>
<dbReference type="InterPro" id="IPR033411">
    <property type="entry name" value="Ribonuclease_PIN"/>
</dbReference>
<dbReference type="PROSITE" id="PS50089">
    <property type="entry name" value="ZF_RING_2"/>
    <property type="match status" value="1"/>
</dbReference>
<dbReference type="OrthoDB" id="446759at2759"/>
<organism evidence="10 11">
    <name type="scientific">Necator americanus</name>
    <name type="common">Human hookworm</name>
    <dbReference type="NCBI Taxonomy" id="51031"/>
    <lineage>
        <taxon>Eukaryota</taxon>
        <taxon>Metazoa</taxon>
        <taxon>Ecdysozoa</taxon>
        <taxon>Nematoda</taxon>
        <taxon>Chromadorea</taxon>
        <taxon>Rhabditida</taxon>
        <taxon>Rhabditina</taxon>
        <taxon>Rhabditomorpha</taxon>
        <taxon>Strongyloidea</taxon>
        <taxon>Ancylostomatidae</taxon>
        <taxon>Bunostominae</taxon>
        <taxon>Necator</taxon>
    </lineage>
</organism>
<evidence type="ECO:0000256" key="8">
    <source>
        <dbReference type="SAM" id="MobiDB-lite"/>
    </source>
</evidence>
<gene>
    <name evidence="10" type="ORF">NECAME_06086</name>
</gene>
<keyword evidence="4 7" id="KW-0863">Zinc-finger</keyword>
<evidence type="ECO:0000313" key="11">
    <source>
        <dbReference type="Proteomes" id="UP000053676"/>
    </source>
</evidence>
<keyword evidence="11" id="KW-1185">Reference proteome</keyword>
<evidence type="ECO:0000259" key="9">
    <source>
        <dbReference type="PROSITE" id="PS50089"/>
    </source>
</evidence>
<dbReference type="InterPro" id="IPR039907">
    <property type="entry name" value="NOB1"/>
</dbReference>
<feature type="domain" description="RING-type" evidence="9">
    <location>
        <begin position="566"/>
        <end position="607"/>
    </location>
</feature>
<evidence type="ECO:0000256" key="3">
    <source>
        <dbReference type="ARBA" id="ARBA00022723"/>
    </source>
</evidence>